<dbReference type="Proteomes" id="UP000800040">
    <property type="component" value="Unassembled WGS sequence"/>
</dbReference>
<evidence type="ECO:0000256" key="1">
    <source>
        <dbReference type="SAM" id="SignalP"/>
    </source>
</evidence>
<dbReference type="AlphaFoldDB" id="A0A6A5KDB3"/>
<proteinExistence type="predicted"/>
<dbReference type="OrthoDB" id="3680444at2759"/>
<gene>
    <name evidence="2" type="ORF">BDW02DRAFT_569361</name>
</gene>
<evidence type="ECO:0000313" key="3">
    <source>
        <dbReference type="Proteomes" id="UP000800040"/>
    </source>
</evidence>
<keyword evidence="3" id="KW-1185">Reference proteome</keyword>
<organism evidence="2 3">
    <name type="scientific">Decorospora gaudefroyi</name>
    <dbReference type="NCBI Taxonomy" id="184978"/>
    <lineage>
        <taxon>Eukaryota</taxon>
        <taxon>Fungi</taxon>
        <taxon>Dikarya</taxon>
        <taxon>Ascomycota</taxon>
        <taxon>Pezizomycotina</taxon>
        <taxon>Dothideomycetes</taxon>
        <taxon>Pleosporomycetidae</taxon>
        <taxon>Pleosporales</taxon>
        <taxon>Pleosporineae</taxon>
        <taxon>Pleosporaceae</taxon>
        <taxon>Decorospora</taxon>
    </lineage>
</organism>
<accession>A0A6A5KDB3</accession>
<dbReference type="EMBL" id="ML975307">
    <property type="protein sequence ID" value="KAF1834091.1"/>
    <property type="molecule type" value="Genomic_DNA"/>
</dbReference>
<sequence length="139" mass="14923">MRISTLLFGLSVLLATSTAVPAPAPVAAALAAPKKVKISVDIGPNDRLPINFAKIWVFTQMRCNNDDGPSWMYNILPGEDRCIPLKNIGSIFSWYKSDHGACEVTTHSGTDCGGMTWFPPNYTCGVGLIGSVRIVCPPV</sequence>
<protein>
    <submittedName>
        <fullName evidence="2">Uncharacterized protein</fullName>
    </submittedName>
</protein>
<keyword evidence="1" id="KW-0732">Signal</keyword>
<name>A0A6A5KDB3_9PLEO</name>
<evidence type="ECO:0000313" key="2">
    <source>
        <dbReference type="EMBL" id="KAF1834091.1"/>
    </source>
</evidence>
<reference evidence="2" key="1">
    <citation type="submission" date="2020-01" db="EMBL/GenBank/DDBJ databases">
        <authorList>
            <consortium name="DOE Joint Genome Institute"/>
            <person name="Haridas S."/>
            <person name="Albert R."/>
            <person name="Binder M."/>
            <person name="Bloem J."/>
            <person name="Labutti K."/>
            <person name="Salamov A."/>
            <person name="Andreopoulos B."/>
            <person name="Baker S.E."/>
            <person name="Barry K."/>
            <person name="Bills G."/>
            <person name="Bluhm B.H."/>
            <person name="Cannon C."/>
            <person name="Castanera R."/>
            <person name="Culley D.E."/>
            <person name="Daum C."/>
            <person name="Ezra D."/>
            <person name="Gonzalez J.B."/>
            <person name="Henrissat B."/>
            <person name="Kuo A."/>
            <person name="Liang C."/>
            <person name="Lipzen A."/>
            <person name="Lutzoni F."/>
            <person name="Magnuson J."/>
            <person name="Mondo S."/>
            <person name="Nolan M."/>
            <person name="Ohm R."/>
            <person name="Pangilinan J."/>
            <person name="Park H.-J."/>
            <person name="Ramirez L."/>
            <person name="Alfaro M."/>
            <person name="Sun H."/>
            <person name="Tritt A."/>
            <person name="Yoshinaga Y."/>
            <person name="Zwiers L.-H."/>
            <person name="Turgeon B.G."/>
            <person name="Goodwin S.B."/>
            <person name="Spatafora J.W."/>
            <person name="Crous P.W."/>
            <person name="Grigoriev I.V."/>
        </authorList>
    </citation>
    <scope>NUCLEOTIDE SEQUENCE</scope>
    <source>
        <strain evidence="2">P77</strain>
    </source>
</reference>
<feature type="signal peptide" evidence="1">
    <location>
        <begin position="1"/>
        <end position="19"/>
    </location>
</feature>
<feature type="chain" id="PRO_5025620945" evidence="1">
    <location>
        <begin position="20"/>
        <end position="139"/>
    </location>
</feature>